<name>A0A1L0D9E5_9ASCO</name>
<dbReference type="EMBL" id="LT635766">
    <property type="protein sequence ID" value="SGZ53148.1"/>
    <property type="molecule type" value="Genomic_DNA"/>
</dbReference>
<dbReference type="Proteomes" id="UP000182259">
    <property type="component" value="Chromosome III"/>
</dbReference>
<evidence type="ECO:0000313" key="1">
    <source>
        <dbReference type="EMBL" id="SGZ53148.1"/>
    </source>
</evidence>
<sequence length="78" mass="8612">MCQTAEYVWNQTNAQITADGRPEWQRVAAGVDGKYVERPNSKINPAGSMKGSQGLYKCDVDDKTKGLLQKRNQPALGQ</sequence>
<proteinExistence type="predicted"/>
<evidence type="ECO:0000313" key="2">
    <source>
        <dbReference type="Proteomes" id="UP000182259"/>
    </source>
</evidence>
<gene>
    <name evidence="1" type="ORF">SAMEA4029009_CIC11G00000001807</name>
</gene>
<protein>
    <submittedName>
        <fullName evidence="1">CIC11C00000001807</fullName>
    </submittedName>
</protein>
<accession>A0A1L0D9E5</accession>
<organism evidence="1 2">
    <name type="scientific">Sungouiella intermedia</name>
    <dbReference type="NCBI Taxonomy" id="45354"/>
    <lineage>
        <taxon>Eukaryota</taxon>
        <taxon>Fungi</taxon>
        <taxon>Dikarya</taxon>
        <taxon>Ascomycota</taxon>
        <taxon>Saccharomycotina</taxon>
        <taxon>Pichiomycetes</taxon>
        <taxon>Metschnikowiaceae</taxon>
        <taxon>Sungouiella</taxon>
    </lineage>
</organism>
<dbReference type="AlphaFoldDB" id="A0A1L0D9E5"/>
<reference evidence="1 2" key="1">
    <citation type="submission" date="2016-10" db="EMBL/GenBank/DDBJ databases">
        <authorList>
            <person name="de Groot N.N."/>
        </authorList>
    </citation>
    <scope>NUCLEOTIDE SEQUENCE [LARGE SCALE GENOMIC DNA]</scope>
    <source>
        <strain evidence="1 2">PYCC 4715</strain>
    </source>
</reference>